<keyword evidence="1" id="KW-0472">Membrane</keyword>
<accession>A0A6P5YU52</accession>
<dbReference type="Proteomes" id="UP000515121">
    <property type="component" value="Unplaced"/>
</dbReference>
<dbReference type="CDD" id="cd06464">
    <property type="entry name" value="ACD_sHsps-like"/>
    <property type="match status" value="1"/>
</dbReference>
<keyword evidence="1" id="KW-0812">Transmembrane</keyword>
<dbReference type="InterPro" id="IPR008978">
    <property type="entry name" value="HSP20-like_chaperone"/>
</dbReference>
<evidence type="ECO:0000256" key="1">
    <source>
        <dbReference type="SAM" id="Phobius"/>
    </source>
</evidence>
<evidence type="ECO:0000313" key="3">
    <source>
        <dbReference type="RefSeq" id="XP_022743812.1"/>
    </source>
</evidence>
<dbReference type="SUPFAM" id="SSF49764">
    <property type="entry name" value="HSP20-like chaperones"/>
    <property type="match status" value="1"/>
</dbReference>
<dbReference type="GeneID" id="111294666"/>
<organism evidence="2 3">
    <name type="scientific">Durio zibethinus</name>
    <name type="common">Durian</name>
    <dbReference type="NCBI Taxonomy" id="66656"/>
    <lineage>
        <taxon>Eukaryota</taxon>
        <taxon>Viridiplantae</taxon>
        <taxon>Streptophyta</taxon>
        <taxon>Embryophyta</taxon>
        <taxon>Tracheophyta</taxon>
        <taxon>Spermatophyta</taxon>
        <taxon>Magnoliopsida</taxon>
        <taxon>eudicotyledons</taxon>
        <taxon>Gunneridae</taxon>
        <taxon>Pentapetalae</taxon>
        <taxon>rosids</taxon>
        <taxon>malvids</taxon>
        <taxon>Malvales</taxon>
        <taxon>Malvaceae</taxon>
        <taxon>Helicteroideae</taxon>
        <taxon>Durio</taxon>
    </lineage>
</organism>
<dbReference type="AlphaFoldDB" id="A0A6P5YU52"/>
<protein>
    <submittedName>
        <fullName evidence="3">Uncharacterized protein LOC111294666</fullName>
    </submittedName>
</protein>
<keyword evidence="1" id="KW-1133">Transmembrane helix</keyword>
<name>A0A6P5YU52_DURZI</name>
<sequence>MVKEASNEPLSYEDFEPYCKWKHETSFLKETYVLEIQLQGFKQEEVKIEIGRDGFLYITGEHPMGQSLKKRFKKKIDGSKYDIEKIDAKFEGSNVHLTLPIKRSAISFRNIGGGNGIVGMFHLGSNAFLNTIAVVLLLVLSFYMYKYSECTNFRNWFK</sequence>
<proteinExistence type="predicted"/>
<evidence type="ECO:0000313" key="2">
    <source>
        <dbReference type="Proteomes" id="UP000515121"/>
    </source>
</evidence>
<dbReference type="RefSeq" id="XP_022743812.1">
    <property type="nucleotide sequence ID" value="XM_022888077.1"/>
</dbReference>
<reference evidence="3" key="1">
    <citation type="submission" date="2025-08" db="UniProtKB">
        <authorList>
            <consortium name="RefSeq"/>
        </authorList>
    </citation>
    <scope>IDENTIFICATION</scope>
    <source>
        <tissue evidence="3">Fruit stalk</tissue>
    </source>
</reference>
<gene>
    <name evidence="3" type="primary">LOC111294666</name>
</gene>
<dbReference type="KEGG" id="dzi:111294666"/>
<feature type="transmembrane region" description="Helical" evidence="1">
    <location>
        <begin position="127"/>
        <end position="145"/>
    </location>
</feature>
<keyword evidence="2" id="KW-1185">Reference proteome</keyword>
<dbReference type="OrthoDB" id="1431247at2759"/>
<dbReference type="Gene3D" id="2.60.40.790">
    <property type="match status" value="1"/>
</dbReference>